<name>T0QWS1_SAPDV</name>
<feature type="compositionally biased region" description="Low complexity" evidence="2">
    <location>
        <begin position="871"/>
        <end position="881"/>
    </location>
</feature>
<feature type="region of interest" description="Disordered" evidence="2">
    <location>
        <begin position="732"/>
        <end position="755"/>
    </location>
</feature>
<dbReference type="STRING" id="1156394.T0QWS1"/>
<protein>
    <recommendedName>
        <fullName evidence="3">WW domain-containing protein</fullName>
    </recommendedName>
</protein>
<feature type="domain" description="WW" evidence="3">
    <location>
        <begin position="1059"/>
        <end position="1091"/>
    </location>
</feature>
<feature type="coiled-coil region" evidence="1">
    <location>
        <begin position="192"/>
        <end position="247"/>
    </location>
</feature>
<dbReference type="VEuPathDB" id="FungiDB:SDRG_03339"/>
<feature type="compositionally biased region" description="Polar residues" evidence="2">
    <location>
        <begin position="993"/>
        <end position="1010"/>
    </location>
</feature>
<keyword evidence="1" id="KW-0175">Coiled coil</keyword>
<dbReference type="eggNOG" id="KOG3689">
    <property type="taxonomic scope" value="Eukaryota"/>
</dbReference>
<keyword evidence="5" id="KW-1185">Reference proteome</keyword>
<evidence type="ECO:0000259" key="3">
    <source>
        <dbReference type="PROSITE" id="PS50020"/>
    </source>
</evidence>
<feature type="compositionally biased region" description="Low complexity" evidence="2">
    <location>
        <begin position="78"/>
        <end position="87"/>
    </location>
</feature>
<dbReference type="EMBL" id="JH767139">
    <property type="protein sequence ID" value="EQC39131.1"/>
    <property type="molecule type" value="Genomic_DNA"/>
</dbReference>
<dbReference type="OMA" id="FYVAARN"/>
<dbReference type="SUPFAM" id="SSF51045">
    <property type="entry name" value="WW domain"/>
    <property type="match status" value="1"/>
</dbReference>
<feature type="region of interest" description="Disordered" evidence="2">
    <location>
        <begin position="771"/>
        <end position="835"/>
    </location>
</feature>
<dbReference type="SMART" id="SM00065">
    <property type="entry name" value="GAF"/>
    <property type="match status" value="2"/>
</dbReference>
<evidence type="ECO:0000313" key="5">
    <source>
        <dbReference type="Proteomes" id="UP000030762"/>
    </source>
</evidence>
<feature type="compositionally biased region" description="Low complexity" evidence="2">
    <location>
        <begin position="916"/>
        <end position="927"/>
    </location>
</feature>
<dbReference type="InterPro" id="IPR036020">
    <property type="entry name" value="WW_dom_sf"/>
</dbReference>
<dbReference type="SUPFAM" id="SSF55781">
    <property type="entry name" value="GAF domain-like"/>
    <property type="match status" value="2"/>
</dbReference>
<dbReference type="Pfam" id="PF01590">
    <property type="entry name" value="GAF"/>
    <property type="match status" value="1"/>
</dbReference>
<dbReference type="OrthoDB" id="546632at2759"/>
<dbReference type="InterPro" id="IPR029016">
    <property type="entry name" value="GAF-like_dom_sf"/>
</dbReference>
<evidence type="ECO:0000313" key="4">
    <source>
        <dbReference type="EMBL" id="EQC39131.1"/>
    </source>
</evidence>
<accession>T0QWS1</accession>
<dbReference type="Proteomes" id="UP000030762">
    <property type="component" value="Unassembled WGS sequence"/>
</dbReference>
<feature type="region of interest" description="Disordered" evidence="2">
    <location>
        <begin position="52"/>
        <end position="102"/>
    </location>
</feature>
<evidence type="ECO:0000256" key="2">
    <source>
        <dbReference type="SAM" id="MobiDB-lite"/>
    </source>
</evidence>
<dbReference type="InterPro" id="IPR001202">
    <property type="entry name" value="WW_dom"/>
</dbReference>
<dbReference type="InterPro" id="IPR003018">
    <property type="entry name" value="GAF"/>
</dbReference>
<dbReference type="AlphaFoldDB" id="T0QWS1"/>
<dbReference type="GeneID" id="19944066"/>
<gene>
    <name evidence="4" type="ORF">SDRG_03339</name>
</gene>
<sequence>MASEFFIVRSEYGVKDTQRYKPKPKALPPTDVDDVRDDRTLLTHYTPTHLNRIGSTPVLPLQSAPGTHAFSSSKKRLFPSSSPKLTPLTPPQMSSEKASSALDKQVQSLQATILHLEKELSDAHRTLQKERKHKTQLVAENAALREHVDALTQRVADEREITTHQKKAFAKLSQKYVSVNESFHKLASAPSHETIKTVLATLARENQEHERRVRVLEAQHADDKKSLANAEKRVKLVKAELEAIEHMQMTQQAPSTDLTDAKSNIHAMDLSDVGNLAPDDASRTVAAMIEHYIDPNLMRILHKVDSQFSISNAINLSTTMKRWLHACQSIHVSLDIGVVLEELLKKVVSVLQCEHAALFQLHGKKLICRCTNFGVTNLEIPADKGIVSYVLSSKTPCNLASAYDDPRFYSPQDNVTGITTRDIVCVPILDGRHDVLAVLRACNTTHYKGFSPNDEIVLSLFAVQAGILLEQFQMDDKLQASQTKLLRLHEMPRPLVSESVPSLASMSLIRFVLATERKFHDILGATKFKMFVLDDGPESSSSSTNGSATAMMWCVGTTLDPSCDTKHFRQYYKLSSGLCGVAIAHPRGLTVPTPFAHPKYNGAVDLNNLAHGLYVVPITSYWGKLLGVLQVARSATLAQGPKREVAQQQSADDDLRLHLLCIFAQTIAGILHQIMAHELYDACSTEIKTARWGALETTLNDALPPPESRKASTELTTDEARRMREFVEKAGLPFHESTPTRRRPSATKTPEKPMIAPEENGLRITGHANETLASASTEERTTTAVVKKSNAENRRRSSVSATASSSMPVIVEDRRQSMSEPTGTATAHEFSPPSSPLVAVAGRDVCTPVLTPSQFTSSRTPPAHLDHTERPATPAHPATTAQLVTPTHEAAATDTMAPGQPMHPATPVAQEHDAPTRPATATDADSPVVSEHTTTNTSPVLRPSSVADTDGPVVSKPPNVTEDPAVSRPPTAKNTEVPVVSDTPTTTDPDGQKASTTTSSNDTSLVSESQAVDVPVVSRPPTATDVAGIAPDEPAAMYEERASDHDGDGALVLEYVDDPTLPPGWTAIRHGEHIYYEEPSTGTQTWTHPTAASSLAL</sequence>
<feature type="compositionally biased region" description="Polar residues" evidence="2">
    <location>
        <begin position="851"/>
        <end position="860"/>
    </location>
</feature>
<dbReference type="InParanoid" id="T0QWS1"/>
<feature type="region of interest" description="Disordered" evidence="2">
    <location>
        <begin position="851"/>
        <end position="1010"/>
    </location>
</feature>
<dbReference type="RefSeq" id="XP_008607192.1">
    <property type="nucleotide sequence ID" value="XM_008608970.1"/>
</dbReference>
<dbReference type="Gene3D" id="3.30.450.40">
    <property type="match status" value="1"/>
</dbReference>
<dbReference type="PROSITE" id="PS50020">
    <property type="entry name" value="WW_DOMAIN_2"/>
    <property type="match status" value="1"/>
</dbReference>
<organism evidence="4 5">
    <name type="scientific">Saprolegnia diclina (strain VS20)</name>
    <dbReference type="NCBI Taxonomy" id="1156394"/>
    <lineage>
        <taxon>Eukaryota</taxon>
        <taxon>Sar</taxon>
        <taxon>Stramenopiles</taxon>
        <taxon>Oomycota</taxon>
        <taxon>Saprolegniomycetes</taxon>
        <taxon>Saprolegniales</taxon>
        <taxon>Saprolegniaceae</taxon>
        <taxon>Saprolegnia</taxon>
    </lineage>
</organism>
<evidence type="ECO:0000256" key="1">
    <source>
        <dbReference type="SAM" id="Coils"/>
    </source>
</evidence>
<reference evidence="4 5" key="1">
    <citation type="submission" date="2012-04" db="EMBL/GenBank/DDBJ databases">
        <title>The Genome Sequence of Saprolegnia declina VS20.</title>
        <authorList>
            <consortium name="The Broad Institute Genome Sequencing Platform"/>
            <person name="Russ C."/>
            <person name="Nusbaum C."/>
            <person name="Tyler B."/>
            <person name="van West P."/>
            <person name="Dieguez-Uribeondo J."/>
            <person name="de Bruijn I."/>
            <person name="Tripathy S."/>
            <person name="Jiang R."/>
            <person name="Young S.K."/>
            <person name="Zeng Q."/>
            <person name="Gargeya S."/>
            <person name="Fitzgerald M."/>
            <person name="Haas B."/>
            <person name="Abouelleil A."/>
            <person name="Alvarado L."/>
            <person name="Arachchi H.M."/>
            <person name="Berlin A."/>
            <person name="Chapman S.B."/>
            <person name="Goldberg J."/>
            <person name="Griggs A."/>
            <person name="Gujja S."/>
            <person name="Hansen M."/>
            <person name="Howarth C."/>
            <person name="Imamovic A."/>
            <person name="Larimer J."/>
            <person name="McCowen C."/>
            <person name="Montmayeur A."/>
            <person name="Murphy C."/>
            <person name="Neiman D."/>
            <person name="Pearson M."/>
            <person name="Priest M."/>
            <person name="Roberts A."/>
            <person name="Saif S."/>
            <person name="Shea T."/>
            <person name="Sisk P."/>
            <person name="Sykes S."/>
            <person name="Wortman J."/>
            <person name="Nusbaum C."/>
            <person name="Birren B."/>
        </authorList>
    </citation>
    <scope>NUCLEOTIDE SEQUENCE [LARGE SCALE GENOMIC DNA]</scope>
    <source>
        <strain evidence="4 5">VS20</strain>
    </source>
</reference>
<feature type="compositionally biased region" description="Low complexity" evidence="2">
    <location>
        <begin position="975"/>
        <end position="989"/>
    </location>
</feature>
<proteinExistence type="predicted"/>